<dbReference type="InterPro" id="IPR001932">
    <property type="entry name" value="PPM-type_phosphatase-like_dom"/>
</dbReference>
<dbReference type="SMART" id="SM00448">
    <property type="entry name" value="REC"/>
    <property type="match status" value="1"/>
</dbReference>
<dbReference type="GO" id="GO:0016791">
    <property type="term" value="F:phosphatase activity"/>
    <property type="evidence" value="ECO:0007669"/>
    <property type="project" value="TreeGrafter"/>
</dbReference>
<feature type="domain" description="Response regulatory" evidence="3">
    <location>
        <begin position="3"/>
        <end position="120"/>
    </location>
</feature>
<dbReference type="EMBL" id="CABVPW010000059">
    <property type="protein sequence ID" value="VWC47501.1"/>
    <property type="molecule type" value="Genomic_DNA"/>
</dbReference>
<dbReference type="InterPro" id="IPR001789">
    <property type="entry name" value="Sig_transdc_resp-reg_receiver"/>
</dbReference>
<dbReference type="CDD" id="cd17574">
    <property type="entry name" value="REC_OmpR"/>
    <property type="match status" value="1"/>
</dbReference>
<dbReference type="Gene3D" id="3.60.40.10">
    <property type="entry name" value="PPM-type phosphatase domain"/>
    <property type="match status" value="1"/>
</dbReference>
<dbReference type="Pfam" id="PF00072">
    <property type="entry name" value="Response_reg"/>
    <property type="match status" value="1"/>
</dbReference>
<evidence type="ECO:0000256" key="2">
    <source>
        <dbReference type="PROSITE-ProRule" id="PRU00169"/>
    </source>
</evidence>
<reference evidence="4 5" key="1">
    <citation type="submission" date="2019-09" db="EMBL/GenBank/DDBJ databases">
        <authorList>
            <person name="Depoorter E."/>
        </authorList>
    </citation>
    <scope>NUCLEOTIDE SEQUENCE [LARGE SCALE GENOMIC DNA]</scope>
    <source>
        <strain evidence="4">LMG 23254</strain>
    </source>
</reference>
<name>A0A6P2SMD6_BURL3</name>
<evidence type="ECO:0000313" key="5">
    <source>
        <dbReference type="Proteomes" id="UP000494218"/>
    </source>
</evidence>
<dbReference type="InterPro" id="IPR052016">
    <property type="entry name" value="Bact_Sigma-Reg"/>
</dbReference>
<feature type="modified residue" description="4-aspartylphosphate" evidence="2">
    <location>
        <position position="53"/>
    </location>
</feature>
<dbReference type="SUPFAM" id="SSF81606">
    <property type="entry name" value="PP2C-like"/>
    <property type="match status" value="1"/>
</dbReference>
<dbReference type="PANTHER" id="PTHR43156:SF2">
    <property type="entry name" value="STAGE II SPORULATION PROTEIN E"/>
    <property type="match status" value="1"/>
</dbReference>
<dbReference type="GO" id="GO:0016301">
    <property type="term" value="F:kinase activity"/>
    <property type="evidence" value="ECO:0007669"/>
    <property type="project" value="UniProtKB-KW"/>
</dbReference>
<keyword evidence="4" id="KW-0418">Kinase</keyword>
<dbReference type="GO" id="GO:0000160">
    <property type="term" value="P:phosphorelay signal transduction system"/>
    <property type="evidence" value="ECO:0007669"/>
    <property type="project" value="InterPro"/>
</dbReference>
<dbReference type="InterPro" id="IPR036457">
    <property type="entry name" value="PPM-type-like_dom_sf"/>
</dbReference>
<sequence length="391" mass="42358">MQPILVVDDSAGYRLLLRSTLGKLGFEIVEAEDGREALQLLRERREIAVVVCDWDMPELDGPGLCRAVRGEALGRYVYLILLTARDGTDALIDGMEAGADDFLTKPVDINELRVRLRAGLRVIELEAALEERNRHLDNAYRQMRGDLQAAAAVQTSMLPSPGLRIDGLACEWLFVPSAYLSGDMLNVKAVDDVHAMFYAIDVAGHGVQAAMLSVIVNRLLARGAEAGDAAAQLAPASVVAEMNRQFLEEAVDSPYFTMVYGALDTRTGEGRLTQAGHTHPLLVTVQGEVTRLGNGGFPVGLLGGCEYDSVPFALGPGDRLFLYSDGVTECAAPDGEQFGDERLRACLSAHVTMPLRDTLNALKSELCGWRGTEQDAFEDDVSVLALQRVPV</sequence>
<dbReference type="SUPFAM" id="SSF52172">
    <property type="entry name" value="CheY-like"/>
    <property type="match status" value="1"/>
</dbReference>
<proteinExistence type="predicted"/>
<keyword evidence="4" id="KW-0808">Transferase</keyword>
<keyword evidence="1" id="KW-0378">Hydrolase</keyword>
<dbReference type="Pfam" id="PF07228">
    <property type="entry name" value="SpoIIE"/>
    <property type="match status" value="1"/>
</dbReference>
<dbReference type="PANTHER" id="PTHR43156">
    <property type="entry name" value="STAGE II SPORULATION PROTEIN E-RELATED"/>
    <property type="match status" value="1"/>
</dbReference>
<gene>
    <name evidence="4" type="ORF">BLA23254_07483</name>
</gene>
<dbReference type="SMART" id="SM00331">
    <property type="entry name" value="PP2C_SIG"/>
    <property type="match status" value="1"/>
</dbReference>
<evidence type="ECO:0000256" key="1">
    <source>
        <dbReference type="ARBA" id="ARBA00022801"/>
    </source>
</evidence>
<evidence type="ECO:0000259" key="3">
    <source>
        <dbReference type="PROSITE" id="PS50110"/>
    </source>
</evidence>
<protein>
    <submittedName>
        <fullName evidence="4">Multi-sensor Hybrid histidine Kinase</fullName>
    </submittedName>
</protein>
<dbReference type="InterPro" id="IPR011006">
    <property type="entry name" value="CheY-like_superfamily"/>
</dbReference>
<dbReference type="AlphaFoldDB" id="A0A6P2SMD6"/>
<evidence type="ECO:0000313" key="4">
    <source>
        <dbReference type="EMBL" id="VWC47501.1"/>
    </source>
</evidence>
<organism evidence="4 5">
    <name type="scientific">Burkholderia lata (strain ATCC 17760 / DSM 23089 / LMG 22485 / NCIMB 9086 / R18194 / 383)</name>
    <dbReference type="NCBI Taxonomy" id="482957"/>
    <lineage>
        <taxon>Bacteria</taxon>
        <taxon>Pseudomonadati</taxon>
        <taxon>Pseudomonadota</taxon>
        <taxon>Betaproteobacteria</taxon>
        <taxon>Burkholderiales</taxon>
        <taxon>Burkholderiaceae</taxon>
        <taxon>Burkholderia</taxon>
        <taxon>Burkholderia cepacia complex</taxon>
    </lineage>
</organism>
<dbReference type="PROSITE" id="PS50110">
    <property type="entry name" value="RESPONSE_REGULATORY"/>
    <property type="match status" value="1"/>
</dbReference>
<keyword evidence="2" id="KW-0597">Phosphoprotein</keyword>
<dbReference type="Proteomes" id="UP000494218">
    <property type="component" value="Unassembled WGS sequence"/>
</dbReference>
<accession>A0A6P2SMD6</accession>
<dbReference type="Gene3D" id="3.40.50.2300">
    <property type="match status" value="1"/>
</dbReference>